<dbReference type="SUPFAM" id="SSF74650">
    <property type="entry name" value="Galactose mutarotase-like"/>
    <property type="match status" value="1"/>
</dbReference>
<dbReference type="EC" id="3.2.1.20" evidence="3"/>
<dbReference type="Pfam" id="PF21365">
    <property type="entry name" value="Glyco_hydro_31_3rd"/>
    <property type="match status" value="1"/>
</dbReference>
<organism evidence="11 12">
    <name type="scientific">Beauveria brongniartii RCEF 3172</name>
    <dbReference type="NCBI Taxonomy" id="1081107"/>
    <lineage>
        <taxon>Eukaryota</taxon>
        <taxon>Fungi</taxon>
        <taxon>Dikarya</taxon>
        <taxon>Ascomycota</taxon>
        <taxon>Pezizomycotina</taxon>
        <taxon>Sordariomycetes</taxon>
        <taxon>Hypocreomycetidae</taxon>
        <taxon>Hypocreales</taxon>
        <taxon>Cordycipitaceae</taxon>
        <taxon>Beauveria</taxon>
        <taxon>Beauveria brongniartii</taxon>
    </lineage>
</organism>
<protein>
    <recommendedName>
        <fullName evidence="3">alpha-glucosidase</fullName>
        <ecNumber evidence="3">3.2.1.20</ecNumber>
    </recommendedName>
</protein>
<keyword evidence="5 6" id="KW-0326">Glycosidase</keyword>
<dbReference type="EMBL" id="AZHA01000013">
    <property type="protein sequence ID" value="OAA42960.1"/>
    <property type="molecule type" value="Genomic_DNA"/>
</dbReference>
<dbReference type="OrthoDB" id="5839090at2759"/>
<proteinExistence type="inferred from homology"/>
<comment type="similarity">
    <text evidence="2 6">Belongs to the glycosyl hydrolase 31 family.</text>
</comment>
<dbReference type="InterPro" id="IPR048395">
    <property type="entry name" value="Glyco_hydro_31_C"/>
</dbReference>
<feature type="domain" description="Glycoside hydrolase family 31 N-terminal" evidence="9">
    <location>
        <begin position="119"/>
        <end position="230"/>
    </location>
</feature>
<sequence length="868" mass="97808">MKVPTYPPWAGVCLGATAVCLGATIVCLGATGVFAQDCNYKAKNVVTKTNSLTADLKLTGSCPLYPINHQGALLDLKLLVEYQTSHRLHVKIYDAGSSVYQIQESVFPRPANENPTDSELELSVLNNPFSFSVNRKSNGEVLFDTAGTPLIFQSQYVRLRTKLPSDPNLYGLGESSDSFRLAIAGYHRTFWNADSPFLPRKQNLYGSHPIYFDHRGDKGTHGVFLLNANGMDVRIDKDRSGQQYLEYNTIGGVLDFYFFAGSSPANVSRQYADATGYAAMVPYWALGFHQCKYGWPSIDYVKSVVANYSNAAIPLEVVWGDIDYMDARQDFTLHPKNYPLSEMRSFINGLHEEDIKYVMMLNPGIHRRNGYGPYERGRASQVFLKNEDGSDYRGKQWPGEVVWPDWFAPNTQKWWTNEIQTFFDQDKGIDVDGMWNDMNEGSNFCRNLNCNPSSKRALSIDTHDIPPSARVRTQGRDLSSQDSPRQVKRGLPYRDLFRPSYKIENHKGDLSDSTIYTNTSNADGTYQYDTHNLYGIMMANATRNALLQRRPEKRPFILSRSTFAGAGNKMSHWFGDNYSAWDDYRFSISQMLSFTAMHNMPIVGSDICGFGGDAQEKMCARWAMLGAFQPFYRNHADEKSASQEFYRWPLVSEAARKAIDARYKLLDYIYTSLHCANRDGSPIASPLFFKYPNDTDTFGIQYQWLLGDAILVSPVHDDDSQSVTFYLPDDLWYDFWTLEPVRGKGASISRYNVAFTDILVHFRGGTIVPMRVASDNTTTAVRTKNFNLVIATGVDGKAEGKLYLDDGESIDGLYTDIQMEWNGTTLSTNGQFGHHTTVVIESVTVLTDKGATTQKGSWTLNSQFSVRI</sequence>
<evidence type="ECO:0000256" key="1">
    <source>
        <dbReference type="ARBA" id="ARBA00001657"/>
    </source>
</evidence>
<dbReference type="InterPro" id="IPR025887">
    <property type="entry name" value="Glyco_hydro_31_N_dom"/>
</dbReference>
<dbReference type="InterPro" id="IPR011013">
    <property type="entry name" value="Gal_mutarotase_sf_dom"/>
</dbReference>
<evidence type="ECO:0000313" key="11">
    <source>
        <dbReference type="EMBL" id="OAA42960.1"/>
    </source>
</evidence>
<dbReference type="SUPFAM" id="SSF51011">
    <property type="entry name" value="Glycosyl hydrolase domain"/>
    <property type="match status" value="1"/>
</dbReference>
<evidence type="ECO:0000313" key="12">
    <source>
        <dbReference type="Proteomes" id="UP000076863"/>
    </source>
</evidence>
<dbReference type="CDD" id="cd14752">
    <property type="entry name" value="GH31_N"/>
    <property type="match status" value="1"/>
</dbReference>
<accession>A0A167DW58</accession>
<keyword evidence="12" id="KW-1185">Reference proteome</keyword>
<reference evidence="11 12" key="1">
    <citation type="journal article" date="2016" name="Genome Biol. Evol.">
        <title>Divergent and convergent evolution of fungal pathogenicity.</title>
        <authorList>
            <person name="Shang Y."/>
            <person name="Xiao G."/>
            <person name="Zheng P."/>
            <person name="Cen K."/>
            <person name="Zhan S."/>
            <person name="Wang C."/>
        </authorList>
    </citation>
    <scope>NUCLEOTIDE SEQUENCE [LARGE SCALE GENOMIC DNA]</scope>
    <source>
        <strain evidence="11 12">RCEF 3172</strain>
    </source>
</reference>
<feature type="region of interest" description="Disordered" evidence="7">
    <location>
        <begin position="466"/>
        <end position="486"/>
    </location>
</feature>
<evidence type="ECO:0000256" key="7">
    <source>
        <dbReference type="SAM" id="MobiDB-lite"/>
    </source>
</evidence>
<evidence type="ECO:0000259" key="8">
    <source>
        <dbReference type="Pfam" id="PF01055"/>
    </source>
</evidence>
<dbReference type="Proteomes" id="UP000076863">
    <property type="component" value="Unassembled WGS sequence"/>
</dbReference>
<feature type="domain" description="Glycoside hydrolase family 31 TIM barrel" evidence="8">
    <location>
        <begin position="279"/>
        <end position="671"/>
    </location>
</feature>
<evidence type="ECO:0000256" key="3">
    <source>
        <dbReference type="ARBA" id="ARBA00012741"/>
    </source>
</evidence>
<dbReference type="GO" id="GO:0004558">
    <property type="term" value="F:alpha-1,4-glucosidase activity"/>
    <property type="evidence" value="ECO:0007669"/>
    <property type="project" value="UniProtKB-EC"/>
</dbReference>
<dbReference type="Gene3D" id="2.60.40.1180">
    <property type="entry name" value="Golgi alpha-mannosidase II"/>
    <property type="match status" value="2"/>
</dbReference>
<comment type="catalytic activity">
    <reaction evidence="1">
        <text>Hydrolysis of terminal, non-reducing (1-&gt;4)-linked alpha-D-glucose residues with release of alpha-D-glucose.</text>
        <dbReference type="EC" id="3.2.1.20"/>
    </reaction>
</comment>
<dbReference type="Pfam" id="PF01055">
    <property type="entry name" value="Glyco_hydro_31_2nd"/>
    <property type="match status" value="1"/>
</dbReference>
<keyword evidence="4 6" id="KW-0378">Hydrolase</keyword>
<evidence type="ECO:0000256" key="2">
    <source>
        <dbReference type="ARBA" id="ARBA00007806"/>
    </source>
</evidence>
<dbReference type="InterPro" id="IPR017853">
    <property type="entry name" value="GH"/>
</dbReference>
<dbReference type="CDD" id="cd06602">
    <property type="entry name" value="GH31_MGAM_SI_GAA"/>
    <property type="match status" value="1"/>
</dbReference>
<dbReference type="Gene3D" id="2.60.40.1760">
    <property type="entry name" value="glycosyl hydrolase (family 31)"/>
    <property type="match status" value="1"/>
</dbReference>
<dbReference type="GO" id="GO:0030246">
    <property type="term" value="F:carbohydrate binding"/>
    <property type="evidence" value="ECO:0007669"/>
    <property type="project" value="InterPro"/>
</dbReference>
<evidence type="ECO:0000256" key="4">
    <source>
        <dbReference type="ARBA" id="ARBA00022801"/>
    </source>
</evidence>
<dbReference type="InterPro" id="IPR000322">
    <property type="entry name" value="Glyco_hydro_31_TIM"/>
</dbReference>
<dbReference type="PANTHER" id="PTHR22762">
    <property type="entry name" value="ALPHA-GLUCOSIDASE"/>
    <property type="match status" value="1"/>
</dbReference>
<dbReference type="AlphaFoldDB" id="A0A167DW58"/>
<dbReference type="GO" id="GO:0005975">
    <property type="term" value="P:carbohydrate metabolic process"/>
    <property type="evidence" value="ECO:0007669"/>
    <property type="project" value="InterPro"/>
</dbReference>
<evidence type="ECO:0000259" key="10">
    <source>
        <dbReference type="Pfam" id="PF21365"/>
    </source>
</evidence>
<dbReference type="Gene3D" id="3.20.20.80">
    <property type="entry name" value="Glycosidases"/>
    <property type="match status" value="1"/>
</dbReference>
<evidence type="ECO:0000256" key="6">
    <source>
        <dbReference type="RuleBase" id="RU361185"/>
    </source>
</evidence>
<dbReference type="InterPro" id="IPR013780">
    <property type="entry name" value="Glyco_hydro_b"/>
</dbReference>
<dbReference type="PANTHER" id="PTHR22762:SF95">
    <property type="entry name" value="ALPHA_BETA-GLUCOSIDASE AGDC-RELATED"/>
    <property type="match status" value="1"/>
</dbReference>
<comment type="caution">
    <text evidence="11">The sequence shown here is derived from an EMBL/GenBank/DDBJ whole genome shotgun (WGS) entry which is preliminary data.</text>
</comment>
<dbReference type="PROSITE" id="PS00129">
    <property type="entry name" value="GLYCOSYL_HYDROL_F31_1"/>
    <property type="match status" value="1"/>
</dbReference>
<dbReference type="InterPro" id="IPR030458">
    <property type="entry name" value="Glyco_hydro_31_AS"/>
</dbReference>
<feature type="domain" description="Glycosyl hydrolase family 31 C-terminal" evidence="10">
    <location>
        <begin position="680"/>
        <end position="768"/>
    </location>
</feature>
<dbReference type="Pfam" id="PF13802">
    <property type="entry name" value="Gal_mutarotas_2"/>
    <property type="match status" value="1"/>
</dbReference>
<dbReference type="SUPFAM" id="SSF51445">
    <property type="entry name" value="(Trans)glycosidases"/>
    <property type="match status" value="1"/>
</dbReference>
<evidence type="ECO:0000256" key="5">
    <source>
        <dbReference type="ARBA" id="ARBA00023295"/>
    </source>
</evidence>
<evidence type="ECO:0000259" key="9">
    <source>
        <dbReference type="Pfam" id="PF13802"/>
    </source>
</evidence>
<name>A0A167DW58_9HYPO</name>
<gene>
    <name evidence="11" type="ORF">BBO_04875</name>
</gene>